<dbReference type="EMBL" id="KN832890">
    <property type="protein sequence ID" value="KIM94255.1"/>
    <property type="molecule type" value="Genomic_DNA"/>
</dbReference>
<dbReference type="InterPro" id="IPR036188">
    <property type="entry name" value="FAD/NAD-bd_sf"/>
</dbReference>
<dbReference type="PANTHER" id="PTHR43735:SF3">
    <property type="entry name" value="FERROPTOSIS SUPPRESSOR PROTEIN 1"/>
    <property type="match status" value="1"/>
</dbReference>
<evidence type="ECO:0000313" key="7">
    <source>
        <dbReference type="Proteomes" id="UP000054321"/>
    </source>
</evidence>
<reference evidence="6 7" key="1">
    <citation type="submission" date="2014-04" db="EMBL/GenBank/DDBJ databases">
        <authorList>
            <consortium name="DOE Joint Genome Institute"/>
            <person name="Kuo A."/>
            <person name="Martino E."/>
            <person name="Perotto S."/>
            <person name="Kohler A."/>
            <person name="Nagy L.G."/>
            <person name="Floudas D."/>
            <person name="Copeland A."/>
            <person name="Barry K.W."/>
            <person name="Cichocki N."/>
            <person name="Veneault-Fourrey C."/>
            <person name="LaButti K."/>
            <person name="Lindquist E.A."/>
            <person name="Lipzen A."/>
            <person name="Lundell T."/>
            <person name="Morin E."/>
            <person name="Murat C."/>
            <person name="Sun H."/>
            <person name="Tunlid A."/>
            <person name="Henrissat B."/>
            <person name="Grigoriev I.V."/>
            <person name="Hibbett D.S."/>
            <person name="Martin F."/>
            <person name="Nordberg H.P."/>
            <person name="Cantor M.N."/>
            <person name="Hua S.X."/>
        </authorList>
    </citation>
    <scope>NUCLEOTIDE SEQUENCE [LARGE SCALE GENOMIC DNA]</scope>
    <source>
        <strain evidence="6 7">Zn</strain>
    </source>
</reference>
<evidence type="ECO:0000256" key="2">
    <source>
        <dbReference type="ARBA" id="ARBA00022630"/>
    </source>
</evidence>
<dbReference type="InParanoid" id="A0A0C3GDL8"/>
<dbReference type="PANTHER" id="PTHR43735">
    <property type="entry name" value="APOPTOSIS-INDUCING FACTOR 1"/>
    <property type="match status" value="1"/>
</dbReference>
<dbReference type="OrthoDB" id="202203at2759"/>
<dbReference type="FunCoup" id="A0A0C3GDL8">
    <property type="interactions" value="414"/>
</dbReference>
<keyword evidence="4" id="KW-0560">Oxidoreductase</keyword>
<evidence type="ECO:0000256" key="4">
    <source>
        <dbReference type="ARBA" id="ARBA00023002"/>
    </source>
</evidence>
<gene>
    <name evidence="6" type="ORF">OIDMADRAFT_135976</name>
</gene>
<protein>
    <recommendedName>
        <fullName evidence="5">FAD/NAD(P)-binding domain-containing protein</fullName>
    </recommendedName>
</protein>
<dbReference type="Gene3D" id="3.50.50.100">
    <property type="match status" value="1"/>
</dbReference>
<dbReference type="GO" id="GO:0004174">
    <property type="term" value="F:electron-transferring-flavoprotein dehydrogenase activity"/>
    <property type="evidence" value="ECO:0007669"/>
    <property type="project" value="TreeGrafter"/>
</dbReference>
<proteinExistence type="inferred from homology"/>
<dbReference type="SUPFAM" id="SSF51905">
    <property type="entry name" value="FAD/NAD(P)-binding domain"/>
    <property type="match status" value="1"/>
</dbReference>
<accession>A0A0C3GDL8</accession>
<name>A0A0C3GDL8_OIDMZ</name>
<keyword evidence="7" id="KW-1185">Reference proteome</keyword>
<sequence>MAEKKKNIIVLGGSFAGLSAAHYFLKHVSPSLPDRLDYHLCIVNPSKDFMFRIAAPRAISCPDLMPTSKFFFPIADAFKQYDSQLYTIIQGKATALDTAARAVTIQVGDSTVSNQQIPYHALVIATGSRTTSALFSIDSGRQEVEAALKDIRQRLQQAKTILIAGGGPTGVETAGEIGESLNGKACSFSPRLKNPKVQITLLSGSNKILPGLRSSIADQAESYLGKVGVEVIHNKRAVSSKDNGDGTTTVALDNGEIIRSDIYIEAVGVKPNTEWLEGSLLNETGHVKTNKASLRVDDAGPRVYALGDVASYTRGGVMDMYDAVPVALCNMKKDLIAVGSASQSVAESTDRVYTPNLAENQLVPIGRSRGVGAFKGWWLSSFIVWFFKGRDYLIGTVAVEMYSGSKWGKAS</sequence>
<dbReference type="PRINTS" id="PR00411">
    <property type="entry name" value="PNDRDTASEI"/>
</dbReference>
<keyword evidence="2" id="KW-0285">Flavoprotein</keyword>
<dbReference type="AlphaFoldDB" id="A0A0C3GDL8"/>
<dbReference type="Pfam" id="PF07992">
    <property type="entry name" value="Pyr_redox_2"/>
    <property type="match status" value="1"/>
</dbReference>
<dbReference type="GO" id="GO:0005737">
    <property type="term" value="C:cytoplasm"/>
    <property type="evidence" value="ECO:0007669"/>
    <property type="project" value="TreeGrafter"/>
</dbReference>
<keyword evidence="3" id="KW-0274">FAD</keyword>
<comment type="similarity">
    <text evidence="1">Belongs to the FAD-dependent oxidoreductase family.</text>
</comment>
<reference evidence="7" key="2">
    <citation type="submission" date="2015-01" db="EMBL/GenBank/DDBJ databases">
        <title>Evolutionary Origins and Diversification of the Mycorrhizal Mutualists.</title>
        <authorList>
            <consortium name="DOE Joint Genome Institute"/>
            <consortium name="Mycorrhizal Genomics Consortium"/>
            <person name="Kohler A."/>
            <person name="Kuo A."/>
            <person name="Nagy L.G."/>
            <person name="Floudas D."/>
            <person name="Copeland A."/>
            <person name="Barry K.W."/>
            <person name="Cichocki N."/>
            <person name="Veneault-Fourrey C."/>
            <person name="LaButti K."/>
            <person name="Lindquist E.A."/>
            <person name="Lipzen A."/>
            <person name="Lundell T."/>
            <person name="Morin E."/>
            <person name="Murat C."/>
            <person name="Riley R."/>
            <person name="Ohm R."/>
            <person name="Sun H."/>
            <person name="Tunlid A."/>
            <person name="Henrissat B."/>
            <person name="Grigoriev I.V."/>
            <person name="Hibbett D.S."/>
            <person name="Martin F."/>
        </authorList>
    </citation>
    <scope>NUCLEOTIDE SEQUENCE [LARGE SCALE GENOMIC DNA]</scope>
    <source>
        <strain evidence="7">Zn</strain>
    </source>
</reference>
<dbReference type="GO" id="GO:0050660">
    <property type="term" value="F:flavin adenine dinucleotide binding"/>
    <property type="evidence" value="ECO:0007669"/>
    <property type="project" value="TreeGrafter"/>
</dbReference>
<dbReference type="HOGENOM" id="CLU_019845_6_2_1"/>
<dbReference type="STRING" id="913774.A0A0C3GDL8"/>
<evidence type="ECO:0000256" key="3">
    <source>
        <dbReference type="ARBA" id="ARBA00022827"/>
    </source>
</evidence>
<dbReference type="InterPro" id="IPR023753">
    <property type="entry name" value="FAD/NAD-binding_dom"/>
</dbReference>
<dbReference type="Proteomes" id="UP000054321">
    <property type="component" value="Unassembled WGS sequence"/>
</dbReference>
<evidence type="ECO:0000259" key="5">
    <source>
        <dbReference type="Pfam" id="PF07992"/>
    </source>
</evidence>
<organism evidence="6 7">
    <name type="scientific">Oidiodendron maius (strain Zn)</name>
    <dbReference type="NCBI Taxonomy" id="913774"/>
    <lineage>
        <taxon>Eukaryota</taxon>
        <taxon>Fungi</taxon>
        <taxon>Dikarya</taxon>
        <taxon>Ascomycota</taxon>
        <taxon>Pezizomycotina</taxon>
        <taxon>Leotiomycetes</taxon>
        <taxon>Leotiomycetes incertae sedis</taxon>
        <taxon>Myxotrichaceae</taxon>
        <taxon>Oidiodendron</taxon>
    </lineage>
</organism>
<feature type="domain" description="FAD/NAD(P)-binding" evidence="5">
    <location>
        <begin position="7"/>
        <end position="323"/>
    </location>
</feature>
<evidence type="ECO:0000256" key="1">
    <source>
        <dbReference type="ARBA" id="ARBA00006442"/>
    </source>
</evidence>
<evidence type="ECO:0000313" key="6">
    <source>
        <dbReference type="EMBL" id="KIM94255.1"/>
    </source>
</evidence>
<dbReference type="PRINTS" id="PR00368">
    <property type="entry name" value="FADPNR"/>
</dbReference>